<evidence type="ECO:0000256" key="1">
    <source>
        <dbReference type="ARBA" id="ARBA00005850"/>
    </source>
</evidence>
<evidence type="ECO:0000256" key="2">
    <source>
        <dbReference type="ARBA" id="ARBA00022448"/>
    </source>
</evidence>
<sequence>MFKDGDDEDEHNMNVTRYPCMPSLVALQQMRNRLQMAHLGKKLMKWTALATGRELRRLAIEINETHRRFNEDMRTAFMLLARGRYFCSNLNQYVLENVEAKACVRVETTNKSISGVKVPHMEVVELGGPPYNHLGLEKGGHTIEEAKEKWRELLKKMILMVQQRTGFARIEVAHKNATKRKNALMKIVIPKIIASVKYILDELEEQAREEFYRFKKILEVKRKHAKKKAEALEAESDIPKLAIESIEEVEAEEKGEEDDKNEICDDLPEKEDIKAANPEVELKVSELRAHIKSVIDVGKYIEEKGTLSIDMKQFLKTAEQVLDEKKNNESFNEETGESIQEVSIDYEKKVSDKSINDRNRLNVTSRRTSTTEALGIDKQTQTDMDVDGYVSNLKEITRILRKTTEDGTTLKIRKEVSSSTNPINVPINNGPVLASKSESFICNSRCDDNQSLQTFQEIVCSRIQSEVIPLSSNTEKVVKSSSLTSFGSDIENNGFDDENDLEEIRKDFKELLDLAGPLFRRHGEASEANDDNLELTESEWKLIASIFENKSNTKTLDNADDSQNNEK</sequence>
<evidence type="ECO:0000256" key="3">
    <source>
        <dbReference type="ARBA" id="ARBA00023065"/>
    </source>
</evidence>
<keyword evidence="6" id="KW-1185">Reference proteome</keyword>
<evidence type="ECO:0000313" key="5">
    <source>
        <dbReference type="EnsemblMetazoa" id="XP_004933294.1"/>
    </source>
</evidence>
<reference evidence="5" key="2">
    <citation type="submission" date="2022-06" db="UniProtKB">
        <authorList>
            <consortium name="EnsemblMetazoa"/>
        </authorList>
    </citation>
    <scope>IDENTIFICATION</scope>
    <source>
        <strain evidence="5">p50T (Dazao)</strain>
    </source>
</reference>
<dbReference type="Proteomes" id="UP000005204">
    <property type="component" value="Unassembled WGS sequence"/>
</dbReference>
<protein>
    <submittedName>
        <fullName evidence="5">Uncharacterized protein</fullName>
    </submittedName>
</protein>
<organism evidence="5 6">
    <name type="scientific">Bombyx mori</name>
    <name type="common">Silk moth</name>
    <dbReference type="NCBI Taxonomy" id="7091"/>
    <lineage>
        <taxon>Eukaryota</taxon>
        <taxon>Metazoa</taxon>
        <taxon>Ecdysozoa</taxon>
        <taxon>Arthropoda</taxon>
        <taxon>Hexapoda</taxon>
        <taxon>Insecta</taxon>
        <taxon>Pterygota</taxon>
        <taxon>Neoptera</taxon>
        <taxon>Endopterygota</taxon>
        <taxon>Lepidoptera</taxon>
        <taxon>Glossata</taxon>
        <taxon>Ditrysia</taxon>
        <taxon>Bombycoidea</taxon>
        <taxon>Bombycidae</taxon>
        <taxon>Bombycinae</taxon>
        <taxon>Bombyx</taxon>
    </lineage>
</organism>
<dbReference type="KEGG" id="bmor:101736595"/>
<keyword evidence="3" id="KW-0406">Ion transport</keyword>
<dbReference type="GO" id="GO:0046961">
    <property type="term" value="F:proton-transporting ATPase activity, rotational mechanism"/>
    <property type="evidence" value="ECO:0007669"/>
    <property type="project" value="InterPro"/>
</dbReference>
<evidence type="ECO:0000313" key="6">
    <source>
        <dbReference type="Proteomes" id="UP000005204"/>
    </source>
</evidence>
<dbReference type="PANTHER" id="PTHR11671">
    <property type="entry name" value="V-TYPE ATP SYNTHASE SUBUNIT D"/>
    <property type="match status" value="1"/>
</dbReference>
<dbReference type="Gene3D" id="1.10.287.3240">
    <property type="match status" value="1"/>
</dbReference>
<reference evidence="6" key="1">
    <citation type="journal article" date="2008" name="Insect Biochem. Mol. Biol.">
        <title>The genome of a lepidopteran model insect, the silkworm Bombyx mori.</title>
        <authorList>
            <consortium name="International Silkworm Genome Consortium"/>
        </authorList>
    </citation>
    <scope>NUCLEOTIDE SEQUENCE [LARGE SCALE GENOMIC DNA]</scope>
    <source>
        <strain evidence="6">p50T</strain>
    </source>
</reference>
<comment type="similarity">
    <text evidence="1">Belongs to the V-ATPase D subunit family.</text>
</comment>
<keyword evidence="2" id="KW-0813">Transport</keyword>
<dbReference type="EnsemblMetazoa" id="XM_004933237.4">
    <property type="protein sequence ID" value="XP_004933294.1"/>
    <property type="gene ID" value="LOC101736595"/>
</dbReference>
<dbReference type="Pfam" id="PF01813">
    <property type="entry name" value="ATP-synt_D"/>
    <property type="match status" value="1"/>
</dbReference>
<comment type="function">
    <text evidence="4">Subunit of the V1 complex of vacuolar(H+)-ATPase (V-ATPase), a multisubunit enzyme composed of a peripheral complex (V1) that hydrolyzes ATP and a membrane integral complex (V0) that translocates protons. V-ATPase is responsible for acidifying and maintaining the pH of intracellular compartments and in some cell types, is targeted to the plasma membrane, where it is responsible for acidifying the extracellular environment.</text>
</comment>
<gene>
    <name evidence="5" type="primary">101736595</name>
</gene>
<evidence type="ECO:0000256" key="4">
    <source>
        <dbReference type="ARBA" id="ARBA00045737"/>
    </source>
</evidence>
<dbReference type="AlphaFoldDB" id="A0A8R1WPN8"/>
<name>A0A8R1WPN8_BOMMO</name>
<dbReference type="InterPro" id="IPR002699">
    <property type="entry name" value="V_ATPase_D"/>
</dbReference>
<accession>A0A8R1WPN8</accession>
<proteinExistence type="inferred from homology"/>
<dbReference type="NCBIfam" id="TIGR00309">
    <property type="entry name" value="V_ATPase_subD"/>
    <property type="match status" value="1"/>
</dbReference>